<keyword evidence="2" id="KW-1133">Transmembrane helix</keyword>
<feature type="transmembrane region" description="Helical" evidence="2">
    <location>
        <begin position="6"/>
        <end position="28"/>
    </location>
</feature>
<accession>A0A0F9IIU0</accession>
<organism evidence="3">
    <name type="scientific">marine sediment metagenome</name>
    <dbReference type="NCBI Taxonomy" id="412755"/>
    <lineage>
        <taxon>unclassified sequences</taxon>
        <taxon>metagenomes</taxon>
        <taxon>ecological metagenomes</taxon>
    </lineage>
</organism>
<keyword evidence="2" id="KW-0812">Transmembrane</keyword>
<feature type="coiled-coil region" evidence="1">
    <location>
        <begin position="26"/>
        <end position="53"/>
    </location>
</feature>
<name>A0A0F9IIU0_9ZZZZ</name>
<gene>
    <name evidence="3" type="ORF">LCGC14_1871680</name>
</gene>
<keyword evidence="1" id="KW-0175">Coiled coil</keyword>
<comment type="caution">
    <text evidence="3">The sequence shown here is derived from an EMBL/GenBank/DDBJ whole genome shotgun (WGS) entry which is preliminary data.</text>
</comment>
<proteinExistence type="predicted"/>
<evidence type="ECO:0000313" key="3">
    <source>
        <dbReference type="EMBL" id="KKL93735.1"/>
    </source>
</evidence>
<keyword evidence="2" id="KW-0472">Membrane</keyword>
<dbReference type="EMBL" id="LAZR01019108">
    <property type="protein sequence ID" value="KKL93735.1"/>
    <property type="molecule type" value="Genomic_DNA"/>
</dbReference>
<protein>
    <submittedName>
        <fullName evidence="3">Uncharacterized protein</fullName>
    </submittedName>
</protein>
<sequence length="55" mass="6698">MSWWESATLVFFLLVVFSFIAGFIDVALEERRREKEMEERKQWQSKRKEAADSER</sequence>
<reference evidence="3" key="1">
    <citation type="journal article" date="2015" name="Nature">
        <title>Complex archaea that bridge the gap between prokaryotes and eukaryotes.</title>
        <authorList>
            <person name="Spang A."/>
            <person name="Saw J.H."/>
            <person name="Jorgensen S.L."/>
            <person name="Zaremba-Niedzwiedzka K."/>
            <person name="Martijn J."/>
            <person name="Lind A.E."/>
            <person name="van Eijk R."/>
            <person name="Schleper C."/>
            <person name="Guy L."/>
            <person name="Ettema T.J."/>
        </authorList>
    </citation>
    <scope>NUCLEOTIDE SEQUENCE</scope>
</reference>
<evidence type="ECO:0000256" key="2">
    <source>
        <dbReference type="SAM" id="Phobius"/>
    </source>
</evidence>
<evidence type="ECO:0000256" key="1">
    <source>
        <dbReference type="SAM" id="Coils"/>
    </source>
</evidence>
<dbReference type="AlphaFoldDB" id="A0A0F9IIU0"/>